<gene>
    <name evidence="3" type="ORF">T440DRAFT_552737</name>
</gene>
<dbReference type="Gene3D" id="3.30.160.60">
    <property type="entry name" value="Classic Zinc Finger"/>
    <property type="match status" value="1"/>
</dbReference>
<organism evidence="3 4">
    <name type="scientific">Plenodomus tracheiphilus IPT5</name>
    <dbReference type="NCBI Taxonomy" id="1408161"/>
    <lineage>
        <taxon>Eukaryota</taxon>
        <taxon>Fungi</taxon>
        <taxon>Dikarya</taxon>
        <taxon>Ascomycota</taxon>
        <taxon>Pezizomycotina</taxon>
        <taxon>Dothideomycetes</taxon>
        <taxon>Pleosporomycetidae</taxon>
        <taxon>Pleosporales</taxon>
        <taxon>Pleosporineae</taxon>
        <taxon>Leptosphaeriaceae</taxon>
        <taxon>Plenodomus</taxon>
    </lineage>
</organism>
<feature type="region of interest" description="Disordered" evidence="1">
    <location>
        <begin position="100"/>
        <end position="129"/>
    </location>
</feature>
<dbReference type="SMART" id="SM00355">
    <property type="entry name" value="ZnF_C2H2"/>
    <property type="match status" value="2"/>
</dbReference>
<proteinExistence type="predicted"/>
<feature type="domain" description="C2H2-type" evidence="2">
    <location>
        <begin position="200"/>
        <end position="232"/>
    </location>
</feature>
<dbReference type="Proteomes" id="UP000799423">
    <property type="component" value="Unassembled WGS sequence"/>
</dbReference>
<feature type="domain" description="C2H2-type" evidence="2">
    <location>
        <begin position="167"/>
        <end position="193"/>
    </location>
</feature>
<evidence type="ECO:0000259" key="2">
    <source>
        <dbReference type="SMART" id="SM00355"/>
    </source>
</evidence>
<dbReference type="AlphaFoldDB" id="A0A6A7BGJ6"/>
<dbReference type="InterPro" id="IPR013087">
    <property type="entry name" value="Znf_C2H2_type"/>
</dbReference>
<evidence type="ECO:0000313" key="3">
    <source>
        <dbReference type="EMBL" id="KAF2853499.1"/>
    </source>
</evidence>
<dbReference type="OrthoDB" id="2687452at2759"/>
<feature type="compositionally biased region" description="Low complexity" evidence="1">
    <location>
        <begin position="113"/>
        <end position="129"/>
    </location>
</feature>
<protein>
    <recommendedName>
        <fullName evidence="2">C2H2-type domain-containing protein</fullName>
    </recommendedName>
</protein>
<dbReference type="EMBL" id="MU006295">
    <property type="protein sequence ID" value="KAF2853499.1"/>
    <property type="molecule type" value="Genomic_DNA"/>
</dbReference>
<name>A0A6A7BGJ6_9PLEO</name>
<reference evidence="3" key="1">
    <citation type="submission" date="2020-01" db="EMBL/GenBank/DDBJ databases">
        <authorList>
            <consortium name="DOE Joint Genome Institute"/>
            <person name="Haridas S."/>
            <person name="Albert R."/>
            <person name="Binder M."/>
            <person name="Bloem J."/>
            <person name="Labutti K."/>
            <person name="Salamov A."/>
            <person name="Andreopoulos B."/>
            <person name="Baker S.E."/>
            <person name="Barry K."/>
            <person name="Bills G."/>
            <person name="Bluhm B.H."/>
            <person name="Cannon C."/>
            <person name="Castanera R."/>
            <person name="Culley D.E."/>
            <person name="Daum C."/>
            <person name="Ezra D."/>
            <person name="Gonzalez J.B."/>
            <person name="Henrissat B."/>
            <person name="Kuo A."/>
            <person name="Liang C."/>
            <person name="Lipzen A."/>
            <person name="Lutzoni F."/>
            <person name="Magnuson J."/>
            <person name="Mondo S."/>
            <person name="Nolan M."/>
            <person name="Ohm R."/>
            <person name="Pangilinan J."/>
            <person name="Park H.-J."/>
            <person name="Ramirez L."/>
            <person name="Alfaro M."/>
            <person name="Sun H."/>
            <person name="Tritt A."/>
            <person name="Yoshinaga Y."/>
            <person name="Zwiers L.-H."/>
            <person name="Turgeon B.G."/>
            <person name="Goodwin S.B."/>
            <person name="Spatafora J.W."/>
            <person name="Crous P.W."/>
            <person name="Grigoriev I.V."/>
        </authorList>
    </citation>
    <scope>NUCLEOTIDE SEQUENCE</scope>
    <source>
        <strain evidence="3">IPT5</strain>
    </source>
</reference>
<accession>A0A6A7BGJ6</accession>
<keyword evidence="4" id="KW-1185">Reference proteome</keyword>
<sequence>MMNATSQQDLLLSELDTTVNAPTSSFNEEGESFDEDELWLARDFHYTAERNPLLPGDRLEQFHDVPMNLIPEFVVGVGNLMPNDLEFDIDFLASQPFGTQHRMAPNNSHDTQHLLPTPNNTPLPTHTPWTAQQAQPRHHAAPTAPLNPEHIVLGYILSNGHTKDDKYKCHVTSCTGETFGRLKDLKRHNVSRHNRERAVHWCPVDGCGRSKMIGGRAFPRKDHMINHLERMHVDG</sequence>
<evidence type="ECO:0000256" key="1">
    <source>
        <dbReference type="SAM" id="MobiDB-lite"/>
    </source>
</evidence>
<evidence type="ECO:0000313" key="4">
    <source>
        <dbReference type="Proteomes" id="UP000799423"/>
    </source>
</evidence>